<organism evidence="3 4">
    <name type="scientific">Halogeometricum rufum</name>
    <dbReference type="NCBI Taxonomy" id="553469"/>
    <lineage>
        <taxon>Archaea</taxon>
        <taxon>Methanobacteriati</taxon>
        <taxon>Methanobacteriota</taxon>
        <taxon>Stenosarchaea group</taxon>
        <taxon>Halobacteria</taxon>
        <taxon>Halobacteriales</taxon>
        <taxon>Haloferacaceae</taxon>
        <taxon>Halogeometricum</taxon>
    </lineage>
</organism>
<dbReference type="GO" id="GO:0080120">
    <property type="term" value="P:CAAX-box protein maturation"/>
    <property type="evidence" value="ECO:0007669"/>
    <property type="project" value="UniProtKB-ARBA"/>
</dbReference>
<dbReference type="Proteomes" id="UP000198531">
    <property type="component" value="Unassembled WGS sequence"/>
</dbReference>
<evidence type="ECO:0000313" key="3">
    <source>
        <dbReference type="EMBL" id="SFR65676.1"/>
    </source>
</evidence>
<dbReference type="GO" id="GO:0004175">
    <property type="term" value="F:endopeptidase activity"/>
    <property type="evidence" value="ECO:0007669"/>
    <property type="project" value="UniProtKB-ARBA"/>
</dbReference>
<evidence type="ECO:0000256" key="1">
    <source>
        <dbReference type="SAM" id="Phobius"/>
    </source>
</evidence>
<dbReference type="AlphaFoldDB" id="A0A1I6IG50"/>
<keyword evidence="1" id="KW-1133">Transmembrane helix</keyword>
<gene>
    <name evidence="3" type="ORF">SAMN04487947_3174</name>
</gene>
<dbReference type="OrthoDB" id="346297at2157"/>
<dbReference type="Pfam" id="PF02517">
    <property type="entry name" value="Rce1-like"/>
    <property type="match status" value="1"/>
</dbReference>
<accession>A0A1I6IG50</accession>
<keyword evidence="4" id="KW-1185">Reference proteome</keyword>
<evidence type="ECO:0000259" key="2">
    <source>
        <dbReference type="Pfam" id="PF02517"/>
    </source>
</evidence>
<proteinExistence type="predicted"/>
<feature type="transmembrane region" description="Helical" evidence="1">
    <location>
        <begin position="181"/>
        <end position="199"/>
    </location>
</feature>
<feature type="transmembrane region" description="Helical" evidence="1">
    <location>
        <begin position="205"/>
        <end position="225"/>
    </location>
</feature>
<evidence type="ECO:0000313" key="4">
    <source>
        <dbReference type="Proteomes" id="UP000198531"/>
    </source>
</evidence>
<reference evidence="4" key="1">
    <citation type="submission" date="2016-10" db="EMBL/GenBank/DDBJ databases">
        <authorList>
            <person name="Varghese N."/>
            <person name="Submissions S."/>
        </authorList>
    </citation>
    <scope>NUCLEOTIDE SEQUENCE [LARGE SCALE GENOMIC DNA]</scope>
    <source>
        <strain evidence="4">CGMCC 1.7736</strain>
    </source>
</reference>
<protein>
    <recommendedName>
        <fullName evidence="2">CAAX prenyl protease 2/Lysostaphin resistance protein A-like domain-containing protein</fullName>
    </recommendedName>
</protein>
<dbReference type="RefSeq" id="WP_177232666.1">
    <property type="nucleotide sequence ID" value="NZ_FOYT01000003.1"/>
</dbReference>
<name>A0A1I6IG50_9EURY</name>
<keyword evidence="1" id="KW-0472">Membrane</keyword>
<feature type="transmembrane region" description="Helical" evidence="1">
    <location>
        <begin position="27"/>
        <end position="47"/>
    </location>
</feature>
<dbReference type="EMBL" id="FOYT01000003">
    <property type="protein sequence ID" value="SFR65676.1"/>
    <property type="molecule type" value="Genomic_DNA"/>
</dbReference>
<feature type="transmembrane region" description="Helical" evidence="1">
    <location>
        <begin position="130"/>
        <end position="151"/>
    </location>
</feature>
<feature type="domain" description="CAAX prenyl protease 2/Lysostaphin resistance protein A-like" evidence="2">
    <location>
        <begin position="96"/>
        <end position="193"/>
    </location>
</feature>
<feature type="transmembrane region" description="Helical" evidence="1">
    <location>
        <begin position="59"/>
        <end position="79"/>
    </location>
</feature>
<feature type="transmembrane region" description="Helical" evidence="1">
    <location>
        <begin position="157"/>
        <end position="176"/>
    </location>
</feature>
<feature type="transmembrane region" description="Helical" evidence="1">
    <location>
        <begin position="91"/>
        <end position="110"/>
    </location>
</feature>
<sequence length="243" mass="26316">MIAVTVVSRVALEALFPSLTLHGIGLILNWVFVALVVGLVAWLGWWEKIRLTAPVNRRALIYLLPFAAMVFVPVAFGFAIPDVSLVEGTTLPAWAALFVVVVGVALGAAVSEELLYRGVLLRALEPRGRVLAVVLPAVVFGLSHVSQVILGNSLAEWLPQMILIIPLGIGLGAVAFRLESLWPLVLWHFSVDVTGLLVANPSPLMDLAAIGLIFVVFVVGVSLLWQDRRLEAPRTRARTELPE</sequence>
<keyword evidence="1" id="KW-0812">Transmembrane</keyword>
<dbReference type="InterPro" id="IPR003675">
    <property type="entry name" value="Rce1/LyrA-like_dom"/>
</dbReference>